<dbReference type="AlphaFoldDB" id="A0A059F4G5"/>
<name>A0A059F4G5_9MICR</name>
<sequence>MVERTSKRRIILIPLENRKSQRSINIIKKYIHPESFIYTDCWKDILTLKKNLLLTKL</sequence>
<accession>A0A059F4G5</accession>
<protein>
    <submittedName>
        <fullName evidence="1">Uncharacterized protein</fullName>
    </submittedName>
</protein>
<dbReference type="EMBL" id="KK365133">
    <property type="protein sequence ID" value="KCZ82055.1"/>
    <property type="molecule type" value="Genomic_DNA"/>
</dbReference>
<dbReference type="VEuPathDB" id="MicrosporidiaDB:H312_00537"/>
<reference evidence="1 2" key="2">
    <citation type="submission" date="2014-03" db="EMBL/GenBank/DDBJ databases">
        <title>The Genome Sequence of Anncaliia algerae insect isolate PRA339.</title>
        <authorList>
            <consortium name="The Broad Institute Genome Sequencing Platform"/>
            <consortium name="The Broad Institute Genome Sequencing Center for Infectious Disease"/>
            <person name="Cuomo C."/>
            <person name="Becnel J."/>
            <person name="Sanscrainte N."/>
            <person name="Walker B."/>
            <person name="Young S.K."/>
            <person name="Zeng Q."/>
            <person name="Gargeya S."/>
            <person name="Fitzgerald M."/>
            <person name="Haas B."/>
            <person name="Abouelleil A."/>
            <person name="Alvarado L."/>
            <person name="Arachchi H.M."/>
            <person name="Berlin A.M."/>
            <person name="Chapman S.B."/>
            <person name="Dewar J."/>
            <person name="Goldberg J."/>
            <person name="Griggs A."/>
            <person name="Gujja S."/>
            <person name="Hansen M."/>
            <person name="Howarth C."/>
            <person name="Imamovic A."/>
            <person name="Larimer J."/>
            <person name="McCowan C."/>
            <person name="Murphy C."/>
            <person name="Neiman D."/>
            <person name="Pearson M."/>
            <person name="Priest M."/>
            <person name="Roberts A."/>
            <person name="Saif S."/>
            <person name="Shea T."/>
            <person name="Sisk P."/>
            <person name="Sykes S."/>
            <person name="Wortman J."/>
            <person name="Nusbaum C."/>
            <person name="Birren B."/>
        </authorList>
    </citation>
    <scope>NUCLEOTIDE SEQUENCE [LARGE SCALE GENOMIC DNA]</scope>
    <source>
        <strain evidence="1 2">PRA339</strain>
    </source>
</reference>
<evidence type="ECO:0000313" key="2">
    <source>
        <dbReference type="Proteomes" id="UP000030655"/>
    </source>
</evidence>
<organism evidence="1 2">
    <name type="scientific">Anncaliia algerae PRA339</name>
    <dbReference type="NCBI Taxonomy" id="1288291"/>
    <lineage>
        <taxon>Eukaryota</taxon>
        <taxon>Fungi</taxon>
        <taxon>Fungi incertae sedis</taxon>
        <taxon>Microsporidia</taxon>
        <taxon>Tubulinosematoidea</taxon>
        <taxon>Tubulinosematidae</taxon>
        <taxon>Anncaliia</taxon>
    </lineage>
</organism>
<keyword evidence="2" id="KW-1185">Reference proteome</keyword>
<gene>
    <name evidence="1" type="ORF">H312_00537</name>
</gene>
<evidence type="ECO:0000313" key="1">
    <source>
        <dbReference type="EMBL" id="KCZ82055.1"/>
    </source>
</evidence>
<dbReference type="Proteomes" id="UP000030655">
    <property type="component" value="Unassembled WGS sequence"/>
</dbReference>
<dbReference type="HOGENOM" id="CLU_2996134_0_0_1"/>
<reference evidence="2" key="1">
    <citation type="submission" date="2013-02" db="EMBL/GenBank/DDBJ databases">
        <authorList>
            <consortium name="The Broad Institute Genome Sequencing Platform"/>
            <person name="Cuomo C."/>
            <person name="Becnel J."/>
            <person name="Sanscrainte N."/>
            <person name="Walker B."/>
            <person name="Young S.K."/>
            <person name="Zeng Q."/>
            <person name="Gargeya S."/>
            <person name="Fitzgerald M."/>
            <person name="Haas B."/>
            <person name="Abouelleil A."/>
            <person name="Alvarado L."/>
            <person name="Arachchi H.M."/>
            <person name="Berlin A.M."/>
            <person name="Chapman S.B."/>
            <person name="Dewar J."/>
            <person name="Goldberg J."/>
            <person name="Griggs A."/>
            <person name="Gujja S."/>
            <person name="Hansen M."/>
            <person name="Howarth C."/>
            <person name="Imamovic A."/>
            <person name="Larimer J."/>
            <person name="McCowan C."/>
            <person name="Murphy C."/>
            <person name="Neiman D."/>
            <person name="Pearson M."/>
            <person name="Priest M."/>
            <person name="Roberts A."/>
            <person name="Saif S."/>
            <person name="Shea T."/>
            <person name="Sisk P."/>
            <person name="Sykes S."/>
            <person name="Wortman J."/>
            <person name="Nusbaum C."/>
            <person name="Birren B."/>
        </authorList>
    </citation>
    <scope>NUCLEOTIDE SEQUENCE [LARGE SCALE GENOMIC DNA]</scope>
    <source>
        <strain evidence="2">PRA339</strain>
    </source>
</reference>
<dbReference type="OrthoDB" id="2194394at2759"/>
<proteinExistence type="predicted"/>